<dbReference type="GO" id="GO:0008270">
    <property type="term" value="F:zinc ion binding"/>
    <property type="evidence" value="ECO:0007669"/>
    <property type="project" value="UniProtKB-KW"/>
</dbReference>
<feature type="compositionally biased region" description="Polar residues" evidence="7">
    <location>
        <begin position="417"/>
        <end position="428"/>
    </location>
</feature>
<dbReference type="Pfam" id="PF08783">
    <property type="entry name" value="DWNN"/>
    <property type="match status" value="1"/>
</dbReference>
<feature type="compositionally biased region" description="Basic and acidic residues" evidence="7">
    <location>
        <begin position="1108"/>
        <end position="1128"/>
    </location>
</feature>
<feature type="compositionally biased region" description="Basic and acidic residues" evidence="7">
    <location>
        <begin position="891"/>
        <end position="922"/>
    </location>
</feature>
<dbReference type="InterPro" id="IPR001878">
    <property type="entry name" value="Znf_CCHC"/>
</dbReference>
<feature type="compositionally biased region" description="Basic and acidic residues" evidence="7">
    <location>
        <begin position="992"/>
        <end position="1042"/>
    </location>
</feature>
<dbReference type="GO" id="GO:0003676">
    <property type="term" value="F:nucleic acid binding"/>
    <property type="evidence" value="ECO:0007669"/>
    <property type="project" value="InterPro"/>
</dbReference>
<dbReference type="GO" id="GO:0005634">
    <property type="term" value="C:nucleus"/>
    <property type="evidence" value="ECO:0007669"/>
    <property type="project" value="UniProtKB-SubCell"/>
</dbReference>
<comment type="subcellular location">
    <subcellularLocation>
        <location evidence="1">Nucleus</location>
    </subcellularLocation>
</comment>
<feature type="compositionally biased region" description="Basic residues" evidence="7">
    <location>
        <begin position="1129"/>
        <end position="1139"/>
    </location>
</feature>
<feature type="domain" description="CCHC-type" evidence="9">
    <location>
        <begin position="210"/>
        <end position="225"/>
    </location>
</feature>
<keyword evidence="4" id="KW-0862">Zinc</keyword>
<feature type="region of interest" description="Disordered" evidence="7">
    <location>
        <begin position="565"/>
        <end position="1158"/>
    </location>
</feature>
<dbReference type="AlphaFoldDB" id="A0A1D1VV82"/>
<feature type="compositionally biased region" description="Basic and acidic residues" evidence="7">
    <location>
        <begin position="580"/>
        <end position="678"/>
    </location>
</feature>
<protein>
    <recommendedName>
        <fullName evidence="13">E3 ubiquitin-protein ligase RBBP6</fullName>
    </recommendedName>
</protein>
<evidence type="ECO:0000256" key="7">
    <source>
        <dbReference type="SAM" id="MobiDB-lite"/>
    </source>
</evidence>
<evidence type="ECO:0000259" key="8">
    <source>
        <dbReference type="PROSITE" id="PS50089"/>
    </source>
</evidence>
<feature type="compositionally biased region" description="Basic and acidic residues" evidence="7">
    <location>
        <begin position="725"/>
        <end position="736"/>
    </location>
</feature>
<feature type="compositionally biased region" description="Basic and acidic residues" evidence="7">
    <location>
        <begin position="929"/>
        <end position="985"/>
    </location>
</feature>
<dbReference type="GO" id="GO:0006511">
    <property type="term" value="P:ubiquitin-dependent protein catabolic process"/>
    <property type="evidence" value="ECO:0007669"/>
    <property type="project" value="TreeGrafter"/>
</dbReference>
<evidence type="ECO:0000259" key="10">
    <source>
        <dbReference type="PROSITE" id="PS51282"/>
    </source>
</evidence>
<accession>A0A1D1VV82</accession>
<feature type="compositionally biased region" description="Basic and acidic residues" evidence="7">
    <location>
        <begin position="41"/>
        <end position="55"/>
    </location>
</feature>
<dbReference type="InterPro" id="IPR001841">
    <property type="entry name" value="Znf_RING"/>
</dbReference>
<evidence type="ECO:0000256" key="5">
    <source>
        <dbReference type="ARBA" id="ARBA00023242"/>
    </source>
</evidence>
<evidence type="ECO:0000256" key="1">
    <source>
        <dbReference type="ARBA" id="ARBA00004123"/>
    </source>
</evidence>
<evidence type="ECO:0000259" key="9">
    <source>
        <dbReference type="PROSITE" id="PS50158"/>
    </source>
</evidence>
<dbReference type="OrthoDB" id="106784at2759"/>
<evidence type="ECO:0000256" key="2">
    <source>
        <dbReference type="ARBA" id="ARBA00022723"/>
    </source>
</evidence>
<gene>
    <name evidence="11" type="primary">RvY_15517-1</name>
    <name evidence="11" type="synonym">RvY_15517.1</name>
    <name evidence="11" type="ORF">RvY_15517</name>
</gene>
<dbReference type="SMART" id="SM01180">
    <property type="entry name" value="DWNN"/>
    <property type="match status" value="1"/>
</dbReference>
<feature type="compositionally biased region" description="Basic and acidic residues" evidence="7">
    <location>
        <begin position="843"/>
        <end position="866"/>
    </location>
</feature>
<dbReference type="PROSITE" id="PS50089">
    <property type="entry name" value="ZF_RING_2"/>
    <property type="match status" value="1"/>
</dbReference>
<evidence type="ECO:0008006" key="13">
    <source>
        <dbReference type="Google" id="ProtNLM"/>
    </source>
</evidence>
<feature type="compositionally biased region" description="Polar residues" evidence="7">
    <location>
        <begin position="751"/>
        <end position="764"/>
    </location>
</feature>
<dbReference type="InterPro" id="IPR013083">
    <property type="entry name" value="Znf_RING/FYVE/PHD"/>
</dbReference>
<evidence type="ECO:0000313" key="11">
    <source>
        <dbReference type="EMBL" id="GAV05370.1"/>
    </source>
</evidence>
<dbReference type="InterPro" id="IPR033489">
    <property type="entry name" value="RBBP6"/>
</dbReference>
<dbReference type="InterPro" id="IPR014891">
    <property type="entry name" value="DWNN_domain"/>
</dbReference>
<dbReference type="CDD" id="cd16620">
    <property type="entry name" value="vRING-HC-C4C4_RBBP6"/>
    <property type="match status" value="1"/>
</dbReference>
<evidence type="ECO:0000313" key="12">
    <source>
        <dbReference type="Proteomes" id="UP000186922"/>
    </source>
</evidence>
<dbReference type="EMBL" id="BDGG01000012">
    <property type="protein sequence ID" value="GAV05370.1"/>
    <property type="molecule type" value="Genomic_DNA"/>
</dbReference>
<dbReference type="PANTHER" id="PTHR15439:SF0">
    <property type="entry name" value="CELL DIVISION CYCLE AND APOPTOSIS REGULATOR PROTEIN 1-RELATED"/>
    <property type="match status" value="1"/>
</dbReference>
<dbReference type="Gene3D" id="3.10.20.90">
    <property type="entry name" value="Phosphatidylinositol 3-kinase Catalytic Subunit, Chain A, domain 1"/>
    <property type="match status" value="1"/>
</dbReference>
<keyword evidence="12" id="KW-1185">Reference proteome</keyword>
<dbReference type="GO" id="GO:0016567">
    <property type="term" value="P:protein ubiquitination"/>
    <property type="evidence" value="ECO:0007669"/>
    <property type="project" value="InterPro"/>
</dbReference>
<dbReference type="GO" id="GO:0006397">
    <property type="term" value="P:mRNA processing"/>
    <property type="evidence" value="ECO:0007669"/>
    <property type="project" value="InterPro"/>
</dbReference>
<dbReference type="Gene3D" id="4.10.60.10">
    <property type="entry name" value="Zinc finger, CCHC-type"/>
    <property type="match status" value="1"/>
</dbReference>
<keyword evidence="3 6" id="KW-0863">Zinc-finger</keyword>
<keyword evidence="2" id="KW-0479">Metal-binding</keyword>
<dbReference type="InterPro" id="IPR036875">
    <property type="entry name" value="Znf_CCHC_sf"/>
</dbReference>
<evidence type="ECO:0000256" key="3">
    <source>
        <dbReference type="ARBA" id="ARBA00022771"/>
    </source>
</evidence>
<feature type="compositionally biased region" description="Basic and acidic residues" evidence="7">
    <location>
        <begin position="1059"/>
        <end position="1095"/>
    </location>
</feature>
<feature type="domain" description="DWNN" evidence="10">
    <location>
        <begin position="8"/>
        <end position="89"/>
    </location>
</feature>
<keyword evidence="5" id="KW-0539">Nucleus</keyword>
<feature type="region of interest" description="Disordered" evidence="7">
    <location>
        <begin position="41"/>
        <end position="66"/>
    </location>
</feature>
<dbReference type="SUPFAM" id="SSF57850">
    <property type="entry name" value="RING/U-box"/>
    <property type="match status" value="1"/>
</dbReference>
<feature type="compositionally biased region" description="Basic and acidic residues" evidence="7">
    <location>
        <begin position="340"/>
        <end position="355"/>
    </location>
</feature>
<feature type="compositionally biased region" description="Basic and acidic residues" evidence="7">
    <location>
        <begin position="685"/>
        <end position="717"/>
    </location>
</feature>
<feature type="region of interest" description="Disordered" evidence="7">
    <location>
        <begin position="340"/>
        <end position="428"/>
    </location>
</feature>
<feature type="domain" description="RING-type" evidence="8">
    <location>
        <begin position="278"/>
        <end position="317"/>
    </location>
</feature>
<dbReference type="PROSITE" id="PS51282">
    <property type="entry name" value="DWNN"/>
    <property type="match status" value="1"/>
</dbReference>
<dbReference type="PROSITE" id="PS50158">
    <property type="entry name" value="ZF_CCHC"/>
    <property type="match status" value="1"/>
</dbReference>
<evidence type="ECO:0000256" key="4">
    <source>
        <dbReference type="ARBA" id="ARBA00022833"/>
    </source>
</evidence>
<reference evidence="11 12" key="1">
    <citation type="journal article" date="2016" name="Nat. Commun.">
        <title>Extremotolerant tardigrade genome and improved radiotolerance of human cultured cells by tardigrade-unique protein.</title>
        <authorList>
            <person name="Hashimoto T."/>
            <person name="Horikawa D.D."/>
            <person name="Saito Y."/>
            <person name="Kuwahara H."/>
            <person name="Kozuka-Hata H."/>
            <person name="Shin-I T."/>
            <person name="Minakuchi Y."/>
            <person name="Ohishi K."/>
            <person name="Motoyama A."/>
            <person name="Aizu T."/>
            <person name="Enomoto A."/>
            <person name="Kondo K."/>
            <person name="Tanaka S."/>
            <person name="Hara Y."/>
            <person name="Koshikawa S."/>
            <person name="Sagara H."/>
            <person name="Miura T."/>
            <person name="Yokobori S."/>
            <person name="Miyagawa K."/>
            <person name="Suzuki Y."/>
            <person name="Kubo T."/>
            <person name="Oyama M."/>
            <person name="Kohara Y."/>
            <person name="Fujiyama A."/>
            <person name="Arakawa K."/>
            <person name="Katayama T."/>
            <person name="Toyoda A."/>
            <person name="Kunieda T."/>
        </authorList>
    </citation>
    <scope>NUCLEOTIDE SEQUENCE [LARGE SCALE GENOMIC DNA]</scope>
    <source>
        <strain evidence="11 12">YOKOZUNA-1</strain>
    </source>
</reference>
<name>A0A1D1VV82_RAMVA</name>
<feature type="compositionally biased region" description="Polar residues" evidence="7">
    <location>
        <begin position="792"/>
        <end position="806"/>
    </location>
</feature>
<feature type="compositionally biased region" description="Basic and acidic residues" evidence="7">
    <location>
        <begin position="810"/>
        <end position="836"/>
    </location>
</feature>
<comment type="caution">
    <text evidence="11">The sequence shown here is derived from an EMBL/GenBank/DDBJ whole genome shotgun (WGS) entry which is preliminary data.</text>
</comment>
<sequence>MVMADAVIHFRFKNETTLDKFAFSGSSVSVKELKNHISTKHKLDQVSSRPDKRQAPSELSLQNDATGEVYANDDTEIPKDTTVLVARRLLGGENGDKVAEEAAVKEPTSVAAELPAKKVMERTNSEQTLDHHYSGHGYREVAQGLQDPEFVELGFPTLITTTTDISELDLPEDQKILAMMYQCLLFYDHTAYVSRARNSQSANPPPSYICKNCGGTGHWPNRCPNASESNYHMPPRRNNQMRAPVMKPTTENTNPAPYATIPVDTGPEYEDIPQDLRCNLCQHVIRNAVKLPCCEKSYCDDCVQTRSLSDDNNCPNCGVEFKYDECLPNQLLRDSVEKWERDVQIKKQKRRDEVSRPNVGHMKEPSTPPAIPAGPGRNVVRPTKTVTRPDHHQYGHHNQQRPQQQHHPQDRTPPSNEPQQIGSLTRATPSVNVNLFQAPHIPSPRDRNVGGNFQQNSGMFMGNNARPRQPAANPAQMGFYAANQYGDASGAAFGPAAYAMGGAWRGAMPYGGVMPGMPGMRYPGVAFGMGHPAAVRAMYGQQLPAIPAQAMVPGQQQQPLPNLRITRIPNTPKVPIQAPHNDDPPRRSPEKSSRSDDKDYRDKDRRDKDDDRRRDDRSSKYDKYDDRDRRRSSRSPERRRSRDYSPDRRDRKRETSSRSDDKKDSRLSDRDRRKRDENLSPSSKGKSDRDKDRSDRTERKIETIGTVKREKEPEKIPEVAVAEKAVPDAKNMKEEENTIDVKPVPEVKAEPSQQPGPSLDSTSVDSKEKLTVAEASKPFDEPLNLPAKESLPSVNDPASSQVTNDPLDSPPKEKEREDTDKTSEASSSHRKDDGSRSKKSRSSRRDKDKDRKKEKRARSESADQKSLKKRSSRKNSNEKEEGEAELLSQENAEKSRTSSRAEEEKSASDKAGDKEERSEKRSGKSSRSSRKDKDRSSKERKPSDRDEEREEKGANWKTDWKSREKRPRSETPKPDKRDVKRRSDDASSSQKPSDRDKDKDRKSHRSKKDDDAKDKDKSSHKSRSSKKDKDKSSKSGKEKEDVAGTSKIVDARSVGEGIRQGKESNGGEKDKERSSRKRDASVESREAGEVVEGKHKSSRSHKSKSKKDKSSKASKSEKHSKREASPTDKKKHRKKHRKEKKGEGSRSSVTEENAAVGS</sequence>
<dbReference type="PANTHER" id="PTHR15439">
    <property type="entry name" value="RETINOBLASTOMA-BINDING PROTEIN 6"/>
    <property type="match status" value="1"/>
</dbReference>
<organism evidence="11 12">
    <name type="scientific">Ramazzottius varieornatus</name>
    <name type="common">Water bear</name>
    <name type="synonym">Tardigrade</name>
    <dbReference type="NCBI Taxonomy" id="947166"/>
    <lineage>
        <taxon>Eukaryota</taxon>
        <taxon>Metazoa</taxon>
        <taxon>Ecdysozoa</taxon>
        <taxon>Tardigrada</taxon>
        <taxon>Eutardigrada</taxon>
        <taxon>Parachela</taxon>
        <taxon>Hypsibioidea</taxon>
        <taxon>Ramazzottiidae</taxon>
        <taxon>Ramazzottius</taxon>
    </lineage>
</organism>
<dbReference type="Proteomes" id="UP000186922">
    <property type="component" value="Unassembled WGS sequence"/>
</dbReference>
<dbReference type="STRING" id="947166.A0A1D1VV82"/>
<dbReference type="Gene3D" id="3.30.40.10">
    <property type="entry name" value="Zinc/RING finger domain, C3HC4 (zinc finger)"/>
    <property type="match status" value="1"/>
</dbReference>
<feature type="compositionally biased region" description="Basic residues" evidence="7">
    <location>
        <begin position="1096"/>
        <end position="1107"/>
    </location>
</feature>
<proteinExistence type="predicted"/>
<dbReference type="GO" id="GO:0061630">
    <property type="term" value="F:ubiquitin protein ligase activity"/>
    <property type="evidence" value="ECO:0007669"/>
    <property type="project" value="InterPro"/>
</dbReference>
<evidence type="ECO:0000256" key="6">
    <source>
        <dbReference type="PROSITE-ProRule" id="PRU00047"/>
    </source>
</evidence>
<dbReference type="SUPFAM" id="SSF57756">
    <property type="entry name" value="Retrovirus zinc finger-like domains"/>
    <property type="match status" value="1"/>
</dbReference>